<dbReference type="OrthoDB" id="9760250at2"/>
<dbReference type="Pfam" id="PF20441">
    <property type="entry name" value="TerL_nuclease"/>
    <property type="match status" value="1"/>
</dbReference>
<gene>
    <name evidence="3" type="ORF">SAMN05216571_101252</name>
</gene>
<sequence length="577" mass="64050">MSKRRPPESTACDDRVTAYAQAVVAGELIAGHQVRDACARHLRDLENGPDRGLHWDLDAANHAIGFFEDILRLNGGQYEGQPFEVLPWQAFIVGSLFGWMGEDGYRRFRVAYVETAKGSGKSPLAAGIGLYGLVADNEQRAEIYAAATKKDQAQILFRDAVAMVDQSPYLAPVVPKSGATGKEYNLAFHKTGSFFRTVSADDGQSGPRPHIALLDEIHEHKTPLVVEMMRAGTKSRQQALIFMITNSGTDRLTVCWDYHDYACKVANGGLEDDSFFGFVCALDQGDDPFEDEQCWYKANPSLAYGIPGLKYLREQVTQARGMPSKEATVRRLNFCQWVQADNPAISRDAWLATQDADFDVALLAGRRCWAGLDLSSTQDLTALVLMFEPCEHDPVWRMVPWFWLPEEGLAKKGEQDRVPYLAWLKAGHLDTTPGRAINKRHVLHQLVDVAERFDLQGIGFDRWRVEDLIALIDDEGLSLPPLVPVGQGFKDMSPAVDEFERRLINAELHHQGHPVLTWCAANAIYSEDPAGNRKVDKKKATGRVDGVVAALMATALTLGEQIDNDDITDFLRAPIIA</sequence>
<dbReference type="Gene3D" id="3.40.50.300">
    <property type="entry name" value="P-loop containing nucleotide triphosphate hydrolases"/>
    <property type="match status" value="1"/>
</dbReference>
<dbReference type="PANTHER" id="PTHR41287">
    <property type="match status" value="1"/>
</dbReference>
<dbReference type="InterPro" id="IPR027417">
    <property type="entry name" value="P-loop_NTPase"/>
</dbReference>
<dbReference type="InterPro" id="IPR046461">
    <property type="entry name" value="TerL_ATPase"/>
</dbReference>
<proteinExistence type="predicted"/>
<protein>
    <submittedName>
        <fullName evidence="3">Phage terminase-like protein, large subunit, contains N-terminal HTH domain</fullName>
    </submittedName>
</protein>
<organism evidence="3 4">
    <name type="scientific">Onishia taeanensis</name>
    <dbReference type="NCBI Taxonomy" id="284577"/>
    <lineage>
        <taxon>Bacteria</taxon>
        <taxon>Pseudomonadati</taxon>
        <taxon>Pseudomonadota</taxon>
        <taxon>Gammaproteobacteria</taxon>
        <taxon>Oceanospirillales</taxon>
        <taxon>Halomonadaceae</taxon>
        <taxon>Onishia</taxon>
    </lineage>
</organism>
<name>A0A1G7N6H3_9GAMM</name>
<dbReference type="Pfam" id="PF03354">
    <property type="entry name" value="TerL_ATPase"/>
    <property type="match status" value="1"/>
</dbReference>
<dbReference type="InterPro" id="IPR005021">
    <property type="entry name" value="Terminase_largesu-like"/>
</dbReference>
<feature type="domain" description="Terminase large subunit-like endonuclease" evidence="2">
    <location>
        <begin position="271"/>
        <end position="554"/>
    </location>
</feature>
<dbReference type="RefSeq" id="WP_092522285.1">
    <property type="nucleotide sequence ID" value="NZ_FNCI01000001.1"/>
</dbReference>
<evidence type="ECO:0000259" key="2">
    <source>
        <dbReference type="Pfam" id="PF20441"/>
    </source>
</evidence>
<dbReference type="STRING" id="284577.SAMN05216571_101252"/>
<reference evidence="3 4" key="1">
    <citation type="submission" date="2016-10" db="EMBL/GenBank/DDBJ databases">
        <authorList>
            <person name="de Groot N.N."/>
        </authorList>
    </citation>
    <scope>NUCLEOTIDE SEQUENCE [LARGE SCALE GENOMIC DNA]</scope>
    <source>
        <strain evidence="3 4">BH539</strain>
    </source>
</reference>
<accession>A0A1G7N6H3</accession>
<dbReference type="Proteomes" id="UP000198641">
    <property type="component" value="Unassembled WGS sequence"/>
</dbReference>
<dbReference type="InterPro" id="IPR046462">
    <property type="entry name" value="TerL_nuclease"/>
</dbReference>
<dbReference type="GO" id="GO:0004519">
    <property type="term" value="F:endonuclease activity"/>
    <property type="evidence" value="ECO:0007669"/>
    <property type="project" value="InterPro"/>
</dbReference>
<evidence type="ECO:0000259" key="1">
    <source>
        <dbReference type="Pfam" id="PF03354"/>
    </source>
</evidence>
<dbReference type="EMBL" id="FNCI01000001">
    <property type="protein sequence ID" value="SDF69552.1"/>
    <property type="molecule type" value="Genomic_DNA"/>
</dbReference>
<evidence type="ECO:0000313" key="4">
    <source>
        <dbReference type="Proteomes" id="UP000198641"/>
    </source>
</evidence>
<feature type="domain" description="Terminase large subunit-like ATPase" evidence="1">
    <location>
        <begin position="87"/>
        <end position="262"/>
    </location>
</feature>
<dbReference type="AlphaFoldDB" id="A0A1G7N6H3"/>
<dbReference type="PANTHER" id="PTHR41287:SF1">
    <property type="entry name" value="PROTEIN YMFN"/>
    <property type="match status" value="1"/>
</dbReference>
<keyword evidence="4" id="KW-1185">Reference proteome</keyword>
<evidence type="ECO:0000313" key="3">
    <source>
        <dbReference type="EMBL" id="SDF69552.1"/>
    </source>
</evidence>